<protein>
    <submittedName>
        <fullName evidence="7">Putative D-alanyl-D-alanine carboxypeptidase, NlpC/P60 family lipoprotein (SH3b1, SH3b2 type SH3 domains)</fullName>
    </submittedName>
</protein>
<dbReference type="PROSITE" id="PS51935">
    <property type="entry name" value="NLPC_P60"/>
    <property type="match status" value="1"/>
</dbReference>
<dbReference type="GO" id="GO:0008234">
    <property type="term" value="F:cysteine-type peptidase activity"/>
    <property type="evidence" value="ECO:0007669"/>
    <property type="project" value="UniProtKB-KW"/>
</dbReference>
<keyword evidence="4" id="KW-0788">Thiol protease</keyword>
<feature type="signal peptide" evidence="5">
    <location>
        <begin position="1"/>
        <end position="21"/>
    </location>
</feature>
<feature type="chain" id="PRO_5028974047" evidence="5">
    <location>
        <begin position="22"/>
        <end position="676"/>
    </location>
</feature>
<accession>A0A7H9CIE7</accession>
<dbReference type="EMBL" id="CP049075">
    <property type="protein sequence ID" value="QLI05028.1"/>
    <property type="molecule type" value="Genomic_DNA"/>
</dbReference>
<dbReference type="Proteomes" id="UP000509414">
    <property type="component" value="Chromosome"/>
</dbReference>
<sequence>MKKIKILLIFLFSSIFLISCASKNPKSILDEKQELELNTTLLPTRYNAQNSGLAPSLLDPFISQNANDLEQVYPYNIKLDENRYLEQLFRAWDKNSIAEIKESMWALNYYKKGFNEKGKKRSKKWFKALYANANAKSYASINQGAIIIRPTLARNLPTNERLYGSKIDATNQNFDLLQESVLGAFVPVMVLHYSKDGKWAFVRTDAFYSFVKAEDLMLLDENAQKTYRNFNFAVFIKEDINIITTSKTLHKAKKTKTARKFASQIRSRIGTIFPYTSEDARRFYFNGKIGENALKFNIPKGIGSHFLMVNDENLKNMANELIGQKYGWGGQWWLRDCSLFTKDFFASFGLWLPRNSQQQGKIGTNIKLKNLNNKQKQILLNNKMLGLTSLLVMPGHVMIYAGGNEAVHNVWGIRTAQNGRALVAKTAITDLELGKGYEDIKDEALLLSRLSSATLIIDPQKIALEHAYGVRIVNDEIRFDNARVLSYSDINASAIFSLPYGLYKGLNTPRNDAGRVRIYELFDEIYGKNESEIKANLKKIIWLKGVFDKPLEFNAKNGAADALERVSAELSLLAKQNPKLKNLLKDSGTFKYRVIAGTNALSAHAYGIAIDIGVDHSTYWRWHKKYKNALPAQIIEIFERNGFIWGGRWEHFDTMHFEYRPEFMMLEKLKNTNLNN</sequence>
<keyword evidence="3" id="KW-0378">Hydrolase</keyword>
<keyword evidence="8" id="KW-1185">Reference proteome</keyword>
<dbReference type="InterPro" id="IPR039439">
    <property type="entry name" value="SH3b1_dom"/>
</dbReference>
<dbReference type="Gene3D" id="3.90.1720.10">
    <property type="entry name" value="endopeptidase domain like (from Nostoc punctiforme)"/>
    <property type="match status" value="1"/>
</dbReference>
<keyword evidence="7" id="KW-0121">Carboxypeptidase</keyword>
<gene>
    <name evidence="7" type="ORF">CINF_0500</name>
</gene>
<dbReference type="Pfam" id="PF13539">
    <property type="entry name" value="Peptidase_M15_4"/>
    <property type="match status" value="1"/>
</dbReference>
<evidence type="ECO:0000259" key="6">
    <source>
        <dbReference type="PROSITE" id="PS51935"/>
    </source>
</evidence>
<evidence type="ECO:0000256" key="3">
    <source>
        <dbReference type="ARBA" id="ARBA00022801"/>
    </source>
</evidence>
<evidence type="ECO:0000256" key="1">
    <source>
        <dbReference type="ARBA" id="ARBA00007074"/>
    </source>
</evidence>
<dbReference type="RefSeq" id="WP_178696648.1">
    <property type="nucleotide sequence ID" value="NZ_CP049075.1"/>
</dbReference>
<dbReference type="InterPro" id="IPR051202">
    <property type="entry name" value="Peptidase_C40"/>
</dbReference>
<comment type="similarity">
    <text evidence="1">Belongs to the peptidase C40 family.</text>
</comment>
<keyword evidence="2" id="KW-0645">Protease</keyword>
<dbReference type="InterPro" id="IPR039561">
    <property type="entry name" value="Peptidase_M15C"/>
</dbReference>
<dbReference type="Pfam" id="PF00877">
    <property type="entry name" value="NLPC_P60"/>
    <property type="match status" value="1"/>
</dbReference>
<evidence type="ECO:0000256" key="5">
    <source>
        <dbReference type="SAM" id="SignalP"/>
    </source>
</evidence>
<evidence type="ECO:0000313" key="7">
    <source>
        <dbReference type="EMBL" id="QLI05028.1"/>
    </source>
</evidence>
<name>A0A7H9CIE7_9BACT</name>
<dbReference type="SUPFAM" id="SSF55166">
    <property type="entry name" value="Hedgehog/DD-peptidase"/>
    <property type="match status" value="1"/>
</dbReference>
<dbReference type="PANTHER" id="PTHR47053">
    <property type="entry name" value="MUREIN DD-ENDOPEPTIDASE MEPH-RELATED"/>
    <property type="match status" value="1"/>
</dbReference>
<dbReference type="InterPro" id="IPR009045">
    <property type="entry name" value="Zn_M74/Hedgehog-like"/>
</dbReference>
<proteinExistence type="inferred from homology"/>
<dbReference type="GO" id="GO:0006508">
    <property type="term" value="P:proteolysis"/>
    <property type="evidence" value="ECO:0007669"/>
    <property type="project" value="UniProtKB-KW"/>
</dbReference>
<reference evidence="7 8" key="1">
    <citation type="submission" date="2020-02" db="EMBL/GenBank/DDBJ databases">
        <title>Complete genome sequence of the novel Campylobacter species Candidatus Campylobacter infans.</title>
        <authorList>
            <person name="Duim B."/>
            <person name="Zomer A."/>
            <person name="van der Graaf L."/>
            <person name="Wagenaar J."/>
        </authorList>
    </citation>
    <scope>NUCLEOTIDE SEQUENCE [LARGE SCALE GENOMIC DNA]</scope>
    <source>
        <strain evidence="7 8">19S00001</strain>
    </source>
</reference>
<keyword evidence="5" id="KW-0732">Signal</keyword>
<dbReference type="AlphaFoldDB" id="A0A7H9CIE7"/>
<evidence type="ECO:0000256" key="4">
    <source>
        <dbReference type="ARBA" id="ARBA00022807"/>
    </source>
</evidence>
<dbReference type="PANTHER" id="PTHR47053:SF1">
    <property type="entry name" value="MUREIN DD-ENDOPEPTIDASE MEPH-RELATED"/>
    <property type="match status" value="1"/>
</dbReference>
<dbReference type="GO" id="GO:0004180">
    <property type="term" value="F:carboxypeptidase activity"/>
    <property type="evidence" value="ECO:0007669"/>
    <property type="project" value="UniProtKB-KW"/>
</dbReference>
<feature type="domain" description="NlpC/P60" evidence="6">
    <location>
        <begin position="308"/>
        <end position="451"/>
    </location>
</feature>
<dbReference type="InterPro" id="IPR038765">
    <property type="entry name" value="Papain-like_cys_pep_sf"/>
</dbReference>
<dbReference type="InterPro" id="IPR000064">
    <property type="entry name" value="NLP_P60_dom"/>
</dbReference>
<dbReference type="KEGG" id="cinf:CINF_0500"/>
<organism evidence="7 8">
    <name type="scientific">Candidatus Campylobacter infans</name>
    <dbReference type="NCBI Taxonomy" id="2561898"/>
    <lineage>
        <taxon>Bacteria</taxon>
        <taxon>Pseudomonadati</taxon>
        <taxon>Campylobacterota</taxon>
        <taxon>Epsilonproteobacteria</taxon>
        <taxon>Campylobacterales</taxon>
        <taxon>Campylobacteraceae</taxon>
        <taxon>Campylobacter</taxon>
    </lineage>
</organism>
<dbReference type="SUPFAM" id="SSF54001">
    <property type="entry name" value="Cysteine proteinases"/>
    <property type="match status" value="1"/>
</dbReference>
<keyword evidence="7" id="KW-0449">Lipoprotein</keyword>
<dbReference type="Gene3D" id="3.30.1380.10">
    <property type="match status" value="1"/>
</dbReference>
<evidence type="ECO:0000313" key="8">
    <source>
        <dbReference type="Proteomes" id="UP000509414"/>
    </source>
</evidence>
<dbReference type="Pfam" id="PF12913">
    <property type="entry name" value="SH3_6"/>
    <property type="match status" value="1"/>
</dbReference>
<evidence type="ECO:0000256" key="2">
    <source>
        <dbReference type="ARBA" id="ARBA00022670"/>
    </source>
</evidence>
<dbReference type="PROSITE" id="PS51257">
    <property type="entry name" value="PROKAR_LIPOPROTEIN"/>
    <property type="match status" value="1"/>
</dbReference>